<comment type="subcellular location">
    <subcellularLocation>
        <location evidence="2">Cytoplasm</location>
    </subcellularLocation>
</comment>
<dbReference type="SMART" id="SM00483">
    <property type="entry name" value="POLXc"/>
    <property type="match status" value="1"/>
</dbReference>
<dbReference type="EC" id="4.2.99.18" evidence="4"/>
<dbReference type="FunFam" id="3.20.20.140:FF:000047">
    <property type="entry name" value="PHP domain-containing protein"/>
    <property type="match status" value="1"/>
</dbReference>
<evidence type="ECO:0000259" key="22">
    <source>
        <dbReference type="SMART" id="SM00278"/>
    </source>
</evidence>
<dbReference type="SUPFAM" id="SSF47802">
    <property type="entry name" value="DNA polymerase beta, N-terminal domain-like"/>
    <property type="match status" value="1"/>
</dbReference>
<evidence type="ECO:0000256" key="16">
    <source>
        <dbReference type="ARBA" id="ARBA00035717"/>
    </source>
</evidence>
<dbReference type="KEGG" id="mcau:MIT9_P1464"/>
<dbReference type="InterPro" id="IPR028207">
    <property type="entry name" value="DNA_pol_B_palm_palm"/>
</dbReference>
<dbReference type="InterPro" id="IPR010996">
    <property type="entry name" value="HHH_MUS81"/>
</dbReference>
<dbReference type="Gene3D" id="3.20.20.140">
    <property type="entry name" value="Metal-dependent hydrolases"/>
    <property type="match status" value="1"/>
</dbReference>
<comment type="cofactor">
    <cofactor evidence="1">
        <name>Mg(2+)</name>
        <dbReference type="ChEBI" id="CHEBI:18420"/>
    </cofactor>
</comment>
<feature type="domain" description="Helix-hairpin-helix DNA-binding motif class 1" evidence="22">
    <location>
        <begin position="54"/>
        <end position="73"/>
    </location>
</feature>
<evidence type="ECO:0000256" key="11">
    <source>
        <dbReference type="ARBA" id="ARBA00022763"/>
    </source>
</evidence>
<dbReference type="GO" id="GO:0140078">
    <property type="term" value="F:class I DNA-(apurinic or apyrimidinic site) endonuclease activity"/>
    <property type="evidence" value="ECO:0007669"/>
    <property type="project" value="UniProtKB-EC"/>
</dbReference>
<dbReference type="Proteomes" id="UP001321825">
    <property type="component" value="Chromosome"/>
</dbReference>
<dbReference type="Gene3D" id="1.10.150.110">
    <property type="entry name" value="DNA polymerase beta, N-terminal domain-like"/>
    <property type="match status" value="1"/>
</dbReference>
<dbReference type="InterPro" id="IPR029398">
    <property type="entry name" value="PolB_thumb"/>
</dbReference>
<evidence type="ECO:0000256" key="9">
    <source>
        <dbReference type="ARBA" id="ARBA00022695"/>
    </source>
</evidence>
<dbReference type="InterPro" id="IPR002008">
    <property type="entry name" value="DNA_pol_X_beta-like"/>
</dbReference>
<dbReference type="InterPro" id="IPR016195">
    <property type="entry name" value="Pol/histidinol_Pase-like"/>
</dbReference>
<evidence type="ECO:0000259" key="24">
    <source>
        <dbReference type="SMART" id="SM00483"/>
    </source>
</evidence>
<dbReference type="Gene3D" id="3.30.460.10">
    <property type="entry name" value="Beta Polymerase, domain 2"/>
    <property type="match status" value="1"/>
</dbReference>
<dbReference type="InterPro" id="IPR037160">
    <property type="entry name" value="DNA_Pol_thumb_sf"/>
</dbReference>
<dbReference type="EC" id="2.7.7.7" evidence="3"/>
<dbReference type="Gene3D" id="1.10.150.20">
    <property type="entry name" value="5' to 3' exonuclease, C-terminal subdomain"/>
    <property type="match status" value="1"/>
</dbReference>
<evidence type="ECO:0000256" key="8">
    <source>
        <dbReference type="ARBA" id="ARBA00022679"/>
    </source>
</evidence>
<evidence type="ECO:0000256" key="5">
    <source>
        <dbReference type="ARBA" id="ARBA00020020"/>
    </source>
</evidence>
<dbReference type="CDD" id="cd00141">
    <property type="entry name" value="NT_POLXc"/>
    <property type="match status" value="1"/>
</dbReference>
<dbReference type="PRINTS" id="PR00870">
    <property type="entry name" value="DNAPOLXBETA"/>
</dbReference>
<keyword evidence="8" id="KW-0808">Transferase</keyword>
<protein>
    <recommendedName>
        <fullName evidence="5">DNA polymerase beta</fullName>
        <ecNumber evidence="3">2.7.7.7</ecNumber>
        <ecNumber evidence="4">4.2.99.18</ecNumber>
    </recommendedName>
    <alternativeName>
        <fullName evidence="16">5'-deoxyribose-phosphate lyase</fullName>
    </alternativeName>
    <alternativeName>
        <fullName evidence="17">AP lyase</fullName>
    </alternativeName>
</protein>
<dbReference type="GO" id="GO:0003677">
    <property type="term" value="F:DNA binding"/>
    <property type="evidence" value="ECO:0007669"/>
    <property type="project" value="InterPro"/>
</dbReference>
<dbReference type="InterPro" id="IPR047967">
    <property type="entry name" value="PolX_PHP"/>
</dbReference>
<evidence type="ECO:0000256" key="13">
    <source>
        <dbReference type="ARBA" id="ARBA00022932"/>
    </source>
</evidence>
<dbReference type="InterPro" id="IPR022311">
    <property type="entry name" value="PolX-like"/>
</dbReference>
<evidence type="ECO:0000256" key="2">
    <source>
        <dbReference type="ARBA" id="ARBA00004496"/>
    </source>
</evidence>
<accession>A0AAU9CQT8</accession>
<dbReference type="AlphaFoldDB" id="A0AAU9CQT8"/>
<dbReference type="PIRSF" id="PIRSF005047">
    <property type="entry name" value="UCP005047_YshC"/>
    <property type="match status" value="1"/>
</dbReference>
<dbReference type="GO" id="GO:0005829">
    <property type="term" value="C:cytosol"/>
    <property type="evidence" value="ECO:0007669"/>
    <property type="project" value="TreeGrafter"/>
</dbReference>
<dbReference type="Pfam" id="PF14791">
    <property type="entry name" value="DNA_pol_B_thumb"/>
    <property type="match status" value="1"/>
</dbReference>
<keyword evidence="14" id="KW-0915">Sodium</keyword>
<dbReference type="GO" id="GO:0006281">
    <property type="term" value="P:DNA repair"/>
    <property type="evidence" value="ECO:0007669"/>
    <property type="project" value="UniProtKB-KW"/>
</dbReference>
<keyword evidence="6" id="KW-0488">Methylation</keyword>
<dbReference type="SMART" id="SM00278">
    <property type="entry name" value="HhH1"/>
    <property type="match status" value="3"/>
</dbReference>
<dbReference type="SUPFAM" id="SSF81301">
    <property type="entry name" value="Nucleotidyltransferase"/>
    <property type="match status" value="1"/>
</dbReference>
<sequence>MALSNSEIADLFDELADLLDIEGENPYKVRAYRNAARSIRSLPRSLAEMVAAGEDLTRLPGIGERIARKIETVVKTGKLPQLEQALARTPPTLLQLLRIEGLGPKRVKALFSALNIRTLEDLERAARSGRIRRLPGFGPKIEALILKHLDQALEGERRYLRFEAEDIATALIAHLRQAPGVDRIEVAGSYRRWKETVGDLDILVTVQGDSPVMDRFVTYEGVAEVLSHGGTRSSIRLRNGMQVDLRVVASESFGAALQYFTGSKAHNIEIRTLAVKQGLKINEYGVFRGEKRLAGEAERDVYACLGLAYIVPELREGRGEVEAALENRLPKLVELADIRGDLHAHTKDTDGRDDLETMAQAAKALGYEYLAITDHSRRVTVARGLDEKHLRAQMEAIDALNERLEGITLLKGIEVDILEDGTLDLPDSVLKDLDLRVCSVHYQFNLSKPKQTERILRAMDNPYFNILAHPTGRLINKRRPYAIDLPRIMAAAKERGCLLEINAQPERLDLNDEHCLMARDLGVGLVISTDAHTAAGLQLMRYGVAQARRGWLEKTQIVNTLPLAQLKQVLTRP</sequence>
<dbReference type="SMART" id="SM00481">
    <property type="entry name" value="POLIIIAc"/>
    <property type="match status" value="1"/>
</dbReference>
<reference evidence="26" key="1">
    <citation type="journal article" date="2024" name="Int. J. Syst. Evol. Microbiol.">
        <title>Methylomarinovum tepidoasis sp. nov., a moderately thermophilic methanotroph of the family Methylothermaceae isolated from a deep-sea hydrothermal field.</title>
        <authorList>
            <person name="Hirayama H."/>
            <person name="Takaki Y."/>
            <person name="Abe M."/>
            <person name="Miyazaki M."/>
            <person name="Uematsu K."/>
            <person name="Matsui Y."/>
            <person name="Takai K."/>
        </authorList>
    </citation>
    <scope>NUCLEOTIDE SEQUENCE [LARGE SCALE GENOMIC DNA]</scope>
    <source>
        <strain evidence="26">IT-9</strain>
    </source>
</reference>
<comment type="catalytic activity">
    <reaction evidence="21">
        <text>DNA(n) + a 2'-deoxyribonucleoside 5'-triphosphate = DNA(n+1) + diphosphate</text>
        <dbReference type="Rhea" id="RHEA:22508"/>
        <dbReference type="Rhea" id="RHEA-COMP:17339"/>
        <dbReference type="Rhea" id="RHEA-COMP:17340"/>
        <dbReference type="ChEBI" id="CHEBI:33019"/>
        <dbReference type="ChEBI" id="CHEBI:61560"/>
        <dbReference type="ChEBI" id="CHEBI:173112"/>
        <dbReference type="EC" id="2.7.7.7"/>
    </reaction>
</comment>
<proteinExistence type="predicted"/>
<evidence type="ECO:0000313" key="25">
    <source>
        <dbReference type="EMBL" id="BCX81882.1"/>
    </source>
</evidence>
<dbReference type="Pfam" id="PF14520">
    <property type="entry name" value="HHH_5"/>
    <property type="match status" value="1"/>
</dbReference>
<evidence type="ECO:0000256" key="17">
    <source>
        <dbReference type="ARBA" id="ARBA00035726"/>
    </source>
</evidence>
<organism evidence="25 26">
    <name type="scientific">Methylomarinovum caldicuralii</name>
    <dbReference type="NCBI Taxonomy" id="438856"/>
    <lineage>
        <taxon>Bacteria</taxon>
        <taxon>Pseudomonadati</taxon>
        <taxon>Pseudomonadota</taxon>
        <taxon>Gammaproteobacteria</taxon>
        <taxon>Methylococcales</taxon>
        <taxon>Methylothermaceae</taxon>
        <taxon>Methylomarinovum</taxon>
    </lineage>
</organism>
<evidence type="ECO:0000259" key="23">
    <source>
        <dbReference type="SMART" id="SM00481"/>
    </source>
</evidence>
<dbReference type="SUPFAM" id="SSF47781">
    <property type="entry name" value="RuvA domain 2-like"/>
    <property type="match status" value="1"/>
</dbReference>
<comment type="catalytic activity">
    <reaction evidence="18">
        <text>2'-deoxyribonucleotide-(2'-deoxyribose 5'-phosphate)-2'-deoxyribonucleotide-DNA = a 3'-end 2'-deoxyribonucleotide-(2,3-dehydro-2,3-deoxyribose 5'-phosphate)-DNA + a 5'-end 5'-phospho-2'-deoxyribonucleoside-DNA + H(+)</text>
        <dbReference type="Rhea" id="RHEA:66592"/>
        <dbReference type="Rhea" id="RHEA-COMP:13180"/>
        <dbReference type="Rhea" id="RHEA-COMP:16897"/>
        <dbReference type="Rhea" id="RHEA-COMP:17067"/>
        <dbReference type="ChEBI" id="CHEBI:15378"/>
        <dbReference type="ChEBI" id="CHEBI:136412"/>
        <dbReference type="ChEBI" id="CHEBI:157695"/>
        <dbReference type="ChEBI" id="CHEBI:167181"/>
        <dbReference type="EC" id="4.2.99.18"/>
    </reaction>
</comment>
<keyword evidence="9" id="KW-0548">Nucleotidyltransferase</keyword>
<dbReference type="InterPro" id="IPR010994">
    <property type="entry name" value="RuvA_2-like"/>
</dbReference>
<evidence type="ECO:0000256" key="10">
    <source>
        <dbReference type="ARBA" id="ARBA00022705"/>
    </source>
</evidence>
<dbReference type="Pfam" id="PF14792">
    <property type="entry name" value="DNA_pol_B_palm"/>
    <property type="match status" value="1"/>
</dbReference>
<keyword evidence="10" id="KW-0235">DNA replication</keyword>
<evidence type="ECO:0000256" key="3">
    <source>
        <dbReference type="ARBA" id="ARBA00012417"/>
    </source>
</evidence>
<dbReference type="NCBIfam" id="NF006375">
    <property type="entry name" value="PRK08609.1"/>
    <property type="match status" value="1"/>
</dbReference>
<keyword evidence="26" id="KW-1185">Reference proteome</keyword>
<dbReference type="Pfam" id="PF14716">
    <property type="entry name" value="HHH_8"/>
    <property type="match status" value="1"/>
</dbReference>
<dbReference type="Pfam" id="PF02811">
    <property type="entry name" value="PHP"/>
    <property type="match status" value="1"/>
</dbReference>
<evidence type="ECO:0000256" key="20">
    <source>
        <dbReference type="ARBA" id="ARBA00045548"/>
    </source>
</evidence>
<evidence type="ECO:0000256" key="18">
    <source>
        <dbReference type="ARBA" id="ARBA00044632"/>
    </source>
</evidence>
<dbReference type="InterPro" id="IPR003141">
    <property type="entry name" value="Pol/His_phosphatase_N"/>
</dbReference>
<keyword evidence="12" id="KW-0832">Ubl conjugation</keyword>
<feature type="domain" description="Polymerase/histidinol phosphatase N-terminal" evidence="23">
    <location>
        <begin position="340"/>
        <end position="419"/>
    </location>
</feature>
<comment type="catalytic activity">
    <reaction evidence="19">
        <text>a 5'-end 2'-deoxyribose-2'-deoxyribonucleotide-DNA = (2E,4S)-4-hydroxypenten-2-al-5-phosphate + a 5'-end 5'-phospho-2'-deoxyribonucleoside-DNA + H(+)</text>
        <dbReference type="Rhea" id="RHEA:76255"/>
        <dbReference type="Rhea" id="RHEA-COMP:13180"/>
        <dbReference type="Rhea" id="RHEA-COMP:18657"/>
        <dbReference type="ChEBI" id="CHEBI:15378"/>
        <dbReference type="ChEBI" id="CHEBI:136412"/>
        <dbReference type="ChEBI" id="CHEBI:195194"/>
        <dbReference type="ChEBI" id="CHEBI:195195"/>
    </reaction>
</comment>
<dbReference type="InterPro" id="IPR027421">
    <property type="entry name" value="DNA_pol_lamdba_lyase_dom_sf"/>
</dbReference>
<feature type="domain" description="DNA-directed DNA polymerase X" evidence="24">
    <location>
        <begin position="3"/>
        <end position="316"/>
    </location>
</feature>
<evidence type="ECO:0000256" key="15">
    <source>
        <dbReference type="ARBA" id="ARBA00023204"/>
    </source>
</evidence>
<dbReference type="SUPFAM" id="SSF89550">
    <property type="entry name" value="PHP domain-like"/>
    <property type="match status" value="1"/>
</dbReference>
<dbReference type="InterPro" id="IPR043519">
    <property type="entry name" value="NT_sf"/>
</dbReference>
<keyword evidence="7" id="KW-0237">DNA synthesis</keyword>
<keyword evidence="13" id="KW-0239">DNA-directed DNA polymerase</keyword>
<comment type="function">
    <text evidence="20">Repair polymerase that plays a key role in base-excision repair. During this process, the damaged base is excised by specific DNA glycosylases, the DNA backbone is nicked at the abasic site by an apurinic/apyrimidic (AP) endonuclease, and POLB removes 5'-deoxyribose-phosphate from the preincised AP site acting as a 5'-deoxyribose-phosphate lyase (5'-dRP lyase); through its DNA polymerase activity, it adds one nucleotide to the 3' end of the arising single-nucleotide gap. Conducts 'gap-filling' DNA synthesis in a stepwise distributive fashion rather than in a processive fashion as for other DNA polymerases. It is also able to cleave sugar-phosphate bonds 3' to an intact AP site, acting as an AP lyase.</text>
</comment>
<keyword evidence="15" id="KW-0234">DNA repair</keyword>
<dbReference type="PANTHER" id="PTHR36928">
    <property type="entry name" value="PHOSPHATASE YCDX-RELATED"/>
    <property type="match status" value="1"/>
</dbReference>
<evidence type="ECO:0000313" key="26">
    <source>
        <dbReference type="Proteomes" id="UP001321825"/>
    </source>
</evidence>
<dbReference type="InterPro" id="IPR004013">
    <property type="entry name" value="PHP_dom"/>
</dbReference>
<dbReference type="GO" id="GO:0042578">
    <property type="term" value="F:phosphoric ester hydrolase activity"/>
    <property type="evidence" value="ECO:0007669"/>
    <property type="project" value="TreeGrafter"/>
</dbReference>
<feature type="domain" description="Helix-hairpin-helix DNA-binding motif class 1" evidence="22">
    <location>
        <begin position="129"/>
        <end position="148"/>
    </location>
</feature>
<dbReference type="InterPro" id="IPR050243">
    <property type="entry name" value="PHP_phosphatase"/>
</dbReference>
<dbReference type="EMBL" id="AP024714">
    <property type="protein sequence ID" value="BCX81882.1"/>
    <property type="molecule type" value="Genomic_DNA"/>
</dbReference>
<gene>
    <name evidence="25" type="ORF">MIT9_P1464</name>
</gene>
<dbReference type="RefSeq" id="WP_317704308.1">
    <property type="nucleotide sequence ID" value="NZ_AP024714.1"/>
</dbReference>
<keyword evidence="11" id="KW-0227">DNA damage</keyword>
<name>A0AAU9CQT8_9GAMM</name>
<dbReference type="InterPro" id="IPR003583">
    <property type="entry name" value="Hlx-hairpin-Hlx_DNA-bd_motif"/>
</dbReference>
<evidence type="ECO:0000256" key="19">
    <source>
        <dbReference type="ARBA" id="ARBA00044678"/>
    </source>
</evidence>
<dbReference type="GO" id="GO:0003887">
    <property type="term" value="F:DNA-directed DNA polymerase activity"/>
    <property type="evidence" value="ECO:0007669"/>
    <property type="project" value="UniProtKB-KW"/>
</dbReference>
<dbReference type="GO" id="GO:0008270">
    <property type="term" value="F:zinc ion binding"/>
    <property type="evidence" value="ECO:0007669"/>
    <property type="project" value="TreeGrafter"/>
</dbReference>
<dbReference type="InterPro" id="IPR002054">
    <property type="entry name" value="DNA-dir_DNA_pol_X"/>
</dbReference>
<evidence type="ECO:0000256" key="6">
    <source>
        <dbReference type="ARBA" id="ARBA00022481"/>
    </source>
</evidence>
<evidence type="ECO:0000256" key="21">
    <source>
        <dbReference type="ARBA" id="ARBA00049244"/>
    </source>
</evidence>
<evidence type="ECO:0000256" key="4">
    <source>
        <dbReference type="ARBA" id="ARBA00012720"/>
    </source>
</evidence>
<dbReference type="CDD" id="cd07436">
    <property type="entry name" value="PHP_PolX"/>
    <property type="match status" value="1"/>
</dbReference>
<evidence type="ECO:0000256" key="12">
    <source>
        <dbReference type="ARBA" id="ARBA00022843"/>
    </source>
</evidence>
<dbReference type="Gene3D" id="3.30.210.10">
    <property type="entry name" value="DNA polymerase, thumb domain"/>
    <property type="match status" value="1"/>
</dbReference>
<evidence type="ECO:0000256" key="1">
    <source>
        <dbReference type="ARBA" id="ARBA00001946"/>
    </source>
</evidence>
<evidence type="ECO:0000256" key="7">
    <source>
        <dbReference type="ARBA" id="ARBA00022634"/>
    </source>
</evidence>
<dbReference type="PANTHER" id="PTHR36928:SF1">
    <property type="entry name" value="PHOSPHATASE YCDX-RELATED"/>
    <property type="match status" value="1"/>
</dbReference>
<feature type="domain" description="Helix-hairpin-helix DNA-binding motif class 1" evidence="22">
    <location>
        <begin position="94"/>
        <end position="113"/>
    </location>
</feature>
<evidence type="ECO:0000256" key="14">
    <source>
        <dbReference type="ARBA" id="ARBA00023053"/>
    </source>
</evidence>